<protein>
    <submittedName>
        <fullName evidence="3">ABC transporter substrate-binding protein</fullName>
    </submittedName>
</protein>
<dbReference type="EMBL" id="BOON01000031">
    <property type="protein sequence ID" value="GII23763.1"/>
    <property type="molecule type" value="Genomic_DNA"/>
</dbReference>
<dbReference type="PROSITE" id="PS51257">
    <property type="entry name" value="PROKAR_LIPOPROTEIN"/>
    <property type="match status" value="1"/>
</dbReference>
<proteinExistence type="predicted"/>
<evidence type="ECO:0000313" key="4">
    <source>
        <dbReference type="Proteomes" id="UP000599074"/>
    </source>
</evidence>
<name>A0A8J3X4F5_9ACTN</name>
<dbReference type="SUPFAM" id="SSF53850">
    <property type="entry name" value="Periplasmic binding protein-like II"/>
    <property type="match status" value="1"/>
</dbReference>
<dbReference type="Pfam" id="PF09084">
    <property type="entry name" value="NMT1"/>
    <property type="match status" value="1"/>
</dbReference>
<gene>
    <name evidence="3" type="ORF">Pme01_33600</name>
</gene>
<evidence type="ECO:0000259" key="2">
    <source>
        <dbReference type="Pfam" id="PF09084"/>
    </source>
</evidence>
<evidence type="ECO:0000256" key="1">
    <source>
        <dbReference type="SAM" id="SignalP"/>
    </source>
</evidence>
<dbReference type="RefSeq" id="WP_239088275.1">
    <property type="nucleotide sequence ID" value="NZ_BOON01000031.1"/>
</dbReference>
<organism evidence="3 4">
    <name type="scientific">Planosporangium mesophilum</name>
    <dbReference type="NCBI Taxonomy" id="689768"/>
    <lineage>
        <taxon>Bacteria</taxon>
        <taxon>Bacillati</taxon>
        <taxon>Actinomycetota</taxon>
        <taxon>Actinomycetes</taxon>
        <taxon>Micromonosporales</taxon>
        <taxon>Micromonosporaceae</taxon>
        <taxon>Planosporangium</taxon>
    </lineage>
</organism>
<dbReference type="Gene3D" id="3.40.190.10">
    <property type="entry name" value="Periplasmic binding protein-like II"/>
    <property type="match status" value="2"/>
</dbReference>
<feature type="chain" id="PRO_5039566955" evidence="1">
    <location>
        <begin position="21"/>
        <end position="340"/>
    </location>
</feature>
<reference evidence="3" key="1">
    <citation type="submission" date="2021-01" db="EMBL/GenBank/DDBJ databases">
        <title>Whole genome shotgun sequence of Planosporangium mesophilum NBRC 109066.</title>
        <authorList>
            <person name="Komaki H."/>
            <person name="Tamura T."/>
        </authorList>
    </citation>
    <scope>NUCLEOTIDE SEQUENCE</scope>
    <source>
        <strain evidence="3">NBRC 109066</strain>
    </source>
</reference>
<dbReference type="PANTHER" id="PTHR31528:SF15">
    <property type="entry name" value="RIBOFLAVIN-BINDING PROTEIN RIBY"/>
    <property type="match status" value="1"/>
</dbReference>
<dbReference type="InterPro" id="IPR027939">
    <property type="entry name" value="NMT1/THI5"/>
</dbReference>
<accession>A0A8J3X4F5</accession>
<dbReference type="AlphaFoldDB" id="A0A8J3X4F5"/>
<sequence length="340" mass="35494">MRRFRSTALLTITTLMVALAGCGGSAKDEDPSGASSSPDKVTYLTAFGAVGRDAFAWVAQEKGYFKAARLDVTIQPGSATGENLKNLAAGQAQFASLDLVGAWILAGKGEYKDFRTIAVIHQQTLVSIISLEGSGVASPEELEGKKIGAATGSVNQLLFPAYAKAAGIDATKVQWVNTQPAQLPTLLASRQVDALSTFLIGQRGIEKAANKKAVVLPYSRYLTDLLGNGIITTSKIATGSPDLAARFRDAMLQGLRYTIDHPDEAAQIMKKAQPAADVAAAVGEITLMTPYVTPSGSSSPIGSVTEQRVARALGTLQTANLIPAGLTPSAVVDFSLTPKA</sequence>
<dbReference type="GO" id="GO:0009228">
    <property type="term" value="P:thiamine biosynthetic process"/>
    <property type="evidence" value="ECO:0007669"/>
    <property type="project" value="InterPro"/>
</dbReference>
<dbReference type="PANTHER" id="PTHR31528">
    <property type="entry name" value="4-AMINO-5-HYDROXYMETHYL-2-METHYLPYRIMIDINE PHOSPHATE SYNTHASE THI11-RELATED"/>
    <property type="match status" value="1"/>
</dbReference>
<evidence type="ECO:0000313" key="3">
    <source>
        <dbReference type="EMBL" id="GII23763.1"/>
    </source>
</evidence>
<keyword evidence="1" id="KW-0732">Signal</keyword>
<keyword evidence="4" id="KW-1185">Reference proteome</keyword>
<comment type="caution">
    <text evidence="3">The sequence shown here is derived from an EMBL/GenBank/DDBJ whole genome shotgun (WGS) entry which is preliminary data.</text>
</comment>
<feature type="signal peptide" evidence="1">
    <location>
        <begin position="1"/>
        <end position="20"/>
    </location>
</feature>
<dbReference type="Proteomes" id="UP000599074">
    <property type="component" value="Unassembled WGS sequence"/>
</dbReference>
<feature type="domain" description="SsuA/THI5-like" evidence="2">
    <location>
        <begin position="57"/>
        <end position="265"/>
    </location>
</feature>
<dbReference type="InterPro" id="IPR015168">
    <property type="entry name" value="SsuA/THI5"/>
</dbReference>